<evidence type="ECO:0000313" key="5">
    <source>
        <dbReference type="EMBL" id="MXQ66284.1"/>
    </source>
</evidence>
<dbReference type="Pfam" id="PF03029">
    <property type="entry name" value="ATP_bind_1"/>
    <property type="match status" value="1"/>
</dbReference>
<dbReference type="GO" id="GO:0016787">
    <property type="term" value="F:hydrolase activity"/>
    <property type="evidence" value="ECO:0007669"/>
    <property type="project" value="UniProtKB-KW"/>
</dbReference>
<evidence type="ECO:0000256" key="4">
    <source>
        <dbReference type="ARBA" id="ARBA00023134"/>
    </source>
</evidence>
<protein>
    <submittedName>
        <fullName evidence="5">ATP-binding protein</fullName>
    </submittedName>
</protein>
<dbReference type="InterPro" id="IPR004130">
    <property type="entry name" value="Gpn"/>
</dbReference>
<evidence type="ECO:0000256" key="2">
    <source>
        <dbReference type="ARBA" id="ARBA00022741"/>
    </source>
</evidence>
<dbReference type="SUPFAM" id="SSF52540">
    <property type="entry name" value="P-loop containing nucleoside triphosphate hydrolases"/>
    <property type="match status" value="1"/>
</dbReference>
<evidence type="ECO:0000313" key="6">
    <source>
        <dbReference type="Proteomes" id="UP000431901"/>
    </source>
</evidence>
<dbReference type="EMBL" id="WUTW01000004">
    <property type="protein sequence ID" value="MXQ66284.1"/>
    <property type="molecule type" value="Genomic_DNA"/>
</dbReference>
<dbReference type="Proteomes" id="UP000431901">
    <property type="component" value="Unassembled WGS sequence"/>
</dbReference>
<dbReference type="PANTHER" id="PTHR42708">
    <property type="entry name" value="ATP/GTP-BINDING PROTEIN-RELATED"/>
    <property type="match status" value="1"/>
</dbReference>
<dbReference type="RefSeq" id="WP_161104495.1">
    <property type="nucleotide sequence ID" value="NZ_JBHLYI010000007.1"/>
</dbReference>
<comment type="similarity">
    <text evidence="1">Belongs to the GPN-loop GTPase family.</text>
</comment>
<evidence type="ECO:0000256" key="1">
    <source>
        <dbReference type="ARBA" id="ARBA00005290"/>
    </source>
</evidence>
<keyword evidence="5" id="KW-0067">ATP-binding</keyword>
<organism evidence="5 6">
    <name type="scientific">Actinomadura rayongensis</name>
    <dbReference type="NCBI Taxonomy" id="1429076"/>
    <lineage>
        <taxon>Bacteria</taxon>
        <taxon>Bacillati</taxon>
        <taxon>Actinomycetota</taxon>
        <taxon>Actinomycetes</taxon>
        <taxon>Streptosporangiales</taxon>
        <taxon>Thermomonosporaceae</taxon>
        <taxon>Actinomadura</taxon>
    </lineage>
</organism>
<dbReference type="GO" id="GO:0005524">
    <property type="term" value="F:ATP binding"/>
    <property type="evidence" value="ECO:0007669"/>
    <property type="project" value="UniProtKB-KW"/>
</dbReference>
<dbReference type="OrthoDB" id="4319884at2"/>
<reference evidence="5 6" key="1">
    <citation type="submission" date="2019-12" db="EMBL/GenBank/DDBJ databases">
        <title>Nocardia macrotermitis sp. nov. and Nocardia aurantia sp. nov., isolated from the gut of the fungus growing-termite Macrotermes natalensis.</title>
        <authorList>
            <person name="Christine B."/>
            <person name="Rene B."/>
        </authorList>
    </citation>
    <scope>NUCLEOTIDE SEQUENCE [LARGE SCALE GENOMIC DNA]</scope>
    <source>
        <strain evidence="5 6">DSM 102126</strain>
    </source>
</reference>
<keyword evidence="4" id="KW-0342">GTP-binding</keyword>
<keyword evidence="2" id="KW-0547">Nucleotide-binding</keyword>
<proteinExistence type="inferred from homology"/>
<gene>
    <name evidence="5" type="ORF">GQ466_19900</name>
</gene>
<name>A0A6I4WH05_9ACTN</name>
<keyword evidence="3" id="KW-0378">Hydrolase</keyword>
<dbReference type="Gene3D" id="3.40.50.300">
    <property type="entry name" value="P-loop containing nucleotide triphosphate hydrolases"/>
    <property type="match status" value="1"/>
</dbReference>
<sequence length="210" mass="22492">MVSASWPEPQRAPAARRHATSVKIMVAGGLGVGKTTAVQSISEIATINTDNWMTEPGRPLDALADGQGKTTTTVAMDFGRITLESDLVLYLFGTPGQPRFWTIWEDLCRGASAALVLADARRLETSFPAIDYFERDADIPFAVAVNRFDDVLPHPVERIRAALELPEHVPLTTVDARSRSSVARALITTVGHSLRQAVLASGGDASGGGR</sequence>
<dbReference type="InterPro" id="IPR052705">
    <property type="entry name" value="Gliding_Motility_GTPase"/>
</dbReference>
<keyword evidence="6" id="KW-1185">Reference proteome</keyword>
<dbReference type="AlphaFoldDB" id="A0A6I4WH05"/>
<dbReference type="GO" id="GO:0005525">
    <property type="term" value="F:GTP binding"/>
    <property type="evidence" value="ECO:0007669"/>
    <property type="project" value="UniProtKB-KW"/>
</dbReference>
<evidence type="ECO:0000256" key="3">
    <source>
        <dbReference type="ARBA" id="ARBA00022801"/>
    </source>
</evidence>
<comment type="caution">
    <text evidence="5">The sequence shown here is derived from an EMBL/GenBank/DDBJ whole genome shotgun (WGS) entry which is preliminary data.</text>
</comment>
<dbReference type="InterPro" id="IPR027417">
    <property type="entry name" value="P-loop_NTPase"/>
</dbReference>
<dbReference type="CDD" id="cd00882">
    <property type="entry name" value="Ras_like_GTPase"/>
    <property type="match status" value="1"/>
</dbReference>
<dbReference type="PANTHER" id="PTHR42708:SF1">
    <property type="entry name" value="GLIDING MOTILITY PROTEIN MGLA"/>
    <property type="match status" value="1"/>
</dbReference>
<accession>A0A6I4WH05</accession>